<feature type="transmembrane region" description="Helical" evidence="1">
    <location>
        <begin position="85"/>
        <end position="104"/>
    </location>
</feature>
<keyword evidence="1" id="KW-0812">Transmembrane</keyword>
<evidence type="ECO:0000256" key="2">
    <source>
        <dbReference type="SAM" id="SignalP"/>
    </source>
</evidence>
<name>A0A8J5XYM8_DIALT</name>
<protein>
    <submittedName>
        <fullName evidence="3">Uncharacterized protein</fullName>
    </submittedName>
</protein>
<feature type="transmembrane region" description="Helical" evidence="1">
    <location>
        <begin position="273"/>
        <end position="294"/>
    </location>
</feature>
<dbReference type="AlphaFoldDB" id="A0A8J5XYM8"/>
<keyword evidence="2" id="KW-0732">Signal</keyword>
<feature type="chain" id="PRO_5035235304" evidence="2">
    <location>
        <begin position="19"/>
        <end position="372"/>
    </location>
</feature>
<keyword evidence="1" id="KW-0472">Membrane</keyword>
<sequence length="372" mass="40342">MRASSLETLNLLSGLVGAWLSNVQLRSSREHHEDQLRFSQQLHLQQLSAALQQHLQQMSASFVEAAQEADRDVWEQRNSQFNTKLLSSTVAFGVGMEIVIEGQLPETEWWWAVVVLSVCQAGALMFLGFSILLAFVLTRRMSHFMVERAGRNAQIRRQLLQRAAQFTEEISSWATTSDASAREMLRAGRAKHDGGGGVGCKAAEGEEQRAGDGVELIANLVRTVERFQLELARPVLADQGEAEEVLVSHSTPSFRAFWDEHCDAIARACTHSFYAGGMLVWCSVALYRFMVLVLEHDNTIAAGLFLGICVAGGWVAAYALACEERSASEHWASECGRARGGGGGAPGGERSIGGCRAAEESTGGAGAAPSML</sequence>
<dbReference type="OrthoDB" id="10679715at2759"/>
<organism evidence="3 4">
    <name type="scientific">Diacronema lutheri</name>
    <name type="common">Unicellular marine alga</name>
    <name type="synonym">Monochrysis lutheri</name>
    <dbReference type="NCBI Taxonomy" id="2081491"/>
    <lineage>
        <taxon>Eukaryota</taxon>
        <taxon>Haptista</taxon>
        <taxon>Haptophyta</taxon>
        <taxon>Pavlovophyceae</taxon>
        <taxon>Pavlovales</taxon>
        <taxon>Pavlovaceae</taxon>
        <taxon>Diacronema</taxon>
    </lineage>
</organism>
<evidence type="ECO:0000256" key="1">
    <source>
        <dbReference type="SAM" id="Phobius"/>
    </source>
</evidence>
<reference evidence="3" key="1">
    <citation type="submission" date="2021-05" db="EMBL/GenBank/DDBJ databases">
        <title>The genome of the haptophyte Pavlova lutheri (Diacronema luteri, Pavlovales) - a model for lipid biosynthesis in eukaryotic algae.</title>
        <authorList>
            <person name="Hulatt C.J."/>
            <person name="Posewitz M.C."/>
        </authorList>
    </citation>
    <scope>NUCLEOTIDE SEQUENCE</scope>
    <source>
        <strain evidence="3">NIVA-4/92</strain>
    </source>
</reference>
<dbReference type="Proteomes" id="UP000751190">
    <property type="component" value="Unassembled WGS sequence"/>
</dbReference>
<feature type="transmembrane region" description="Helical" evidence="1">
    <location>
        <begin position="110"/>
        <end position="138"/>
    </location>
</feature>
<dbReference type="EMBL" id="JAGTXO010000001">
    <property type="protein sequence ID" value="KAG8470325.1"/>
    <property type="molecule type" value="Genomic_DNA"/>
</dbReference>
<feature type="signal peptide" evidence="2">
    <location>
        <begin position="1"/>
        <end position="18"/>
    </location>
</feature>
<proteinExistence type="predicted"/>
<keyword evidence="4" id="KW-1185">Reference proteome</keyword>
<gene>
    <name evidence="3" type="ORF">KFE25_008746</name>
</gene>
<evidence type="ECO:0000313" key="4">
    <source>
        <dbReference type="Proteomes" id="UP000751190"/>
    </source>
</evidence>
<feature type="transmembrane region" description="Helical" evidence="1">
    <location>
        <begin position="300"/>
        <end position="321"/>
    </location>
</feature>
<comment type="caution">
    <text evidence="3">The sequence shown here is derived from an EMBL/GenBank/DDBJ whole genome shotgun (WGS) entry which is preliminary data.</text>
</comment>
<accession>A0A8J5XYM8</accession>
<evidence type="ECO:0000313" key="3">
    <source>
        <dbReference type="EMBL" id="KAG8470325.1"/>
    </source>
</evidence>
<keyword evidence="1" id="KW-1133">Transmembrane helix</keyword>